<feature type="coiled-coil region" evidence="1">
    <location>
        <begin position="151"/>
        <end position="180"/>
    </location>
</feature>
<proteinExistence type="predicted"/>
<accession>A0A917JUF4</accession>
<evidence type="ECO:0000313" key="4">
    <source>
        <dbReference type="Proteomes" id="UP000613743"/>
    </source>
</evidence>
<gene>
    <name evidence="3" type="ORF">GCM10009332_23990</name>
</gene>
<reference evidence="3" key="1">
    <citation type="journal article" date="2014" name="Int. J. Syst. Evol. Microbiol.">
        <title>Complete genome sequence of Corynebacterium casei LMG S-19264T (=DSM 44701T), isolated from a smear-ripened cheese.</title>
        <authorList>
            <consortium name="US DOE Joint Genome Institute (JGI-PGF)"/>
            <person name="Walter F."/>
            <person name="Albersmeier A."/>
            <person name="Kalinowski J."/>
            <person name="Ruckert C."/>
        </authorList>
    </citation>
    <scope>NUCLEOTIDE SEQUENCE</scope>
    <source>
        <strain evidence="3">JCM 30804</strain>
    </source>
</reference>
<evidence type="ECO:0000256" key="1">
    <source>
        <dbReference type="SAM" id="Coils"/>
    </source>
</evidence>
<feature type="compositionally biased region" description="Low complexity" evidence="2">
    <location>
        <begin position="13"/>
        <end position="28"/>
    </location>
</feature>
<comment type="caution">
    <text evidence="3">The sequence shown here is derived from an EMBL/GenBank/DDBJ whole genome shotgun (WGS) entry which is preliminary data.</text>
</comment>
<protein>
    <submittedName>
        <fullName evidence="3">Uncharacterized protein</fullName>
    </submittedName>
</protein>
<dbReference type="RefSeq" id="WP_188921232.1">
    <property type="nucleotide sequence ID" value="NZ_BMPZ01000006.1"/>
</dbReference>
<reference evidence="3" key="2">
    <citation type="submission" date="2020-09" db="EMBL/GenBank/DDBJ databases">
        <authorList>
            <person name="Sun Q."/>
            <person name="Ohkuma M."/>
        </authorList>
    </citation>
    <scope>NUCLEOTIDE SEQUENCE</scope>
    <source>
        <strain evidence="3">JCM 30804</strain>
    </source>
</reference>
<dbReference type="AlphaFoldDB" id="A0A917JUF4"/>
<evidence type="ECO:0000256" key="2">
    <source>
        <dbReference type="SAM" id="MobiDB-lite"/>
    </source>
</evidence>
<name>A0A917JUF4_9GAMM</name>
<dbReference type="EMBL" id="BMPZ01000006">
    <property type="protein sequence ID" value="GGI85890.1"/>
    <property type="molecule type" value="Genomic_DNA"/>
</dbReference>
<dbReference type="Proteomes" id="UP000613743">
    <property type="component" value="Unassembled WGS sequence"/>
</dbReference>
<feature type="region of interest" description="Disordered" evidence="2">
    <location>
        <begin position="1"/>
        <end position="68"/>
    </location>
</feature>
<evidence type="ECO:0000313" key="3">
    <source>
        <dbReference type="EMBL" id="GGI85890.1"/>
    </source>
</evidence>
<feature type="compositionally biased region" description="Basic and acidic residues" evidence="2">
    <location>
        <begin position="54"/>
        <end position="66"/>
    </location>
</feature>
<keyword evidence="1" id="KW-0175">Coiled coil</keyword>
<sequence length="186" mass="20983">MNDKTKTTENTEELTVTDQTQTETSTEQAPVEPENDAFNAEVEATKQAETPKTTGDKGENGKDTKKVYPPMSETIARNTLAGGLDWVTQGASMMFKMDLSLTPLERDKFAEGVAPYLSEQSHKHPWINKTIGRSVEVRALTAVCFLSLSLYNKYAEGRKRLELEARRIELEHQRQMKELEQAHGHQ</sequence>
<keyword evidence="4" id="KW-1185">Reference proteome</keyword>
<organism evidence="3 4">
    <name type="scientific">Shewanella gelidii</name>
    <dbReference type="NCBI Taxonomy" id="1642821"/>
    <lineage>
        <taxon>Bacteria</taxon>
        <taxon>Pseudomonadati</taxon>
        <taxon>Pseudomonadota</taxon>
        <taxon>Gammaproteobacteria</taxon>
        <taxon>Alteromonadales</taxon>
        <taxon>Shewanellaceae</taxon>
        <taxon>Shewanella</taxon>
    </lineage>
</organism>